<reference evidence="2 3" key="1">
    <citation type="submission" date="2019-06" db="EMBL/GenBank/DDBJ databases">
        <title>Sequencing the genomes of 1000 actinobacteria strains.</title>
        <authorList>
            <person name="Klenk H.-P."/>
        </authorList>
    </citation>
    <scope>NUCLEOTIDE SEQUENCE [LARGE SCALE GENOMIC DNA]</scope>
    <source>
        <strain evidence="2 3">DSM 18082</strain>
    </source>
</reference>
<feature type="transmembrane region" description="Helical" evidence="1">
    <location>
        <begin position="140"/>
        <end position="158"/>
    </location>
</feature>
<name>A0A542ZJC1_9MICO</name>
<evidence type="ECO:0000313" key="2">
    <source>
        <dbReference type="EMBL" id="TQL60434.1"/>
    </source>
</evidence>
<dbReference type="EMBL" id="VFOQ01000001">
    <property type="protein sequence ID" value="TQL60434.1"/>
    <property type="molecule type" value="Genomic_DNA"/>
</dbReference>
<sequence>MGWYQQFFVETGRAAAAWALLGFVVTFAVTRLVTRRIRAKALAPAADPGGQPAPDGGGTTSGARGGLGDIYIGGVHVHHQVWGILLVLLTALLEFRYAPQGPWAEVLAALFGAGAALTLDEFALWFHLDDVYWGQEGRKSIDAILLGGALGVVLMLQASPVGATTRRAEVAQWLYVTEVGIHLATAGVCFVKGKIATGMIGVVVPIVATVGAIRLAKPDSVWARRRYGPAKLVRAQSRFGEAYRRRHDRIRDLLGGALPAPEHEEGARRN</sequence>
<feature type="transmembrane region" description="Helical" evidence="1">
    <location>
        <begin position="195"/>
        <end position="216"/>
    </location>
</feature>
<keyword evidence="3" id="KW-1185">Reference proteome</keyword>
<evidence type="ECO:0000256" key="1">
    <source>
        <dbReference type="SAM" id="Phobius"/>
    </source>
</evidence>
<comment type="caution">
    <text evidence="2">The sequence shown here is derived from an EMBL/GenBank/DDBJ whole genome shotgun (WGS) entry which is preliminary data.</text>
</comment>
<keyword evidence="1" id="KW-0812">Transmembrane</keyword>
<evidence type="ECO:0000313" key="3">
    <source>
        <dbReference type="Proteomes" id="UP000319514"/>
    </source>
</evidence>
<proteinExistence type="predicted"/>
<dbReference type="RefSeq" id="WP_221632491.1">
    <property type="nucleotide sequence ID" value="NZ_BAAAKX010000021.1"/>
</dbReference>
<keyword evidence="1" id="KW-0472">Membrane</keyword>
<organism evidence="2 3">
    <name type="scientific">Oryzihumus leptocrescens</name>
    <dbReference type="NCBI Taxonomy" id="297536"/>
    <lineage>
        <taxon>Bacteria</taxon>
        <taxon>Bacillati</taxon>
        <taxon>Actinomycetota</taxon>
        <taxon>Actinomycetes</taxon>
        <taxon>Micrococcales</taxon>
        <taxon>Intrasporangiaceae</taxon>
        <taxon>Oryzihumus</taxon>
    </lineage>
</organism>
<feature type="transmembrane region" description="Helical" evidence="1">
    <location>
        <begin position="15"/>
        <end position="33"/>
    </location>
</feature>
<dbReference type="AlphaFoldDB" id="A0A542ZJC1"/>
<dbReference type="Proteomes" id="UP000319514">
    <property type="component" value="Unassembled WGS sequence"/>
</dbReference>
<accession>A0A542ZJC1</accession>
<gene>
    <name evidence="2" type="ORF">FB474_1828</name>
</gene>
<evidence type="ECO:0008006" key="4">
    <source>
        <dbReference type="Google" id="ProtNLM"/>
    </source>
</evidence>
<keyword evidence="1" id="KW-1133">Transmembrane helix</keyword>
<protein>
    <recommendedName>
        <fullName evidence="4">Integral membrane protein</fullName>
    </recommendedName>
</protein>
<feature type="transmembrane region" description="Helical" evidence="1">
    <location>
        <begin position="104"/>
        <end position="128"/>
    </location>
</feature>